<organism evidence="1 2">
    <name type="scientific">Spirochaeta isovalerica</name>
    <dbReference type="NCBI Taxonomy" id="150"/>
    <lineage>
        <taxon>Bacteria</taxon>
        <taxon>Pseudomonadati</taxon>
        <taxon>Spirochaetota</taxon>
        <taxon>Spirochaetia</taxon>
        <taxon>Spirochaetales</taxon>
        <taxon>Spirochaetaceae</taxon>
        <taxon>Spirochaeta</taxon>
    </lineage>
</organism>
<evidence type="ECO:0000313" key="1">
    <source>
        <dbReference type="EMBL" id="MBB6478652.1"/>
    </source>
</evidence>
<proteinExistence type="predicted"/>
<protein>
    <submittedName>
        <fullName evidence="1">Putative RNA-binding Zn-ribbon protein involved in translation (DUF1610 family)</fullName>
    </submittedName>
</protein>
<accession>A0A841R849</accession>
<evidence type="ECO:0000313" key="2">
    <source>
        <dbReference type="Proteomes" id="UP000587760"/>
    </source>
</evidence>
<dbReference type="EMBL" id="JACHGJ010000001">
    <property type="protein sequence ID" value="MBB6478652.1"/>
    <property type="molecule type" value="Genomic_DNA"/>
</dbReference>
<dbReference type="AlphaFoldDB" id="A0A841R849"/>
<reference evidence="1 2" key="1">
    <citation type="submission" date="2020-08" db="EMBL/GenBank/DDBJ databases">
        <title>Genomic Encyclopedia of Type Strains, Phase IV (KMG-IV): sequencing the most valuable type-strain genomes for metagenomic binning, comparative biology and taxonomic classification.</title>
        <authorList>
            <person name="Goeker M."/>
        </authorList>
    </citation>
    <scope>NUCLEOTIDE SEQUENCE [LARGE SCALE GENOMIC DNA]</scope>
    <source>
        <strain evidence="1 2">DSM 2461</strain>
    </source>
</reference>
<gene>
    <name evidence="1" type="ORF">HNR50_000285</name>
</gene>
<comment type="caution">
    <text evidence="1">The sequence shown here is derived from an EMBL/GenBank/DDBJ whole genome shotgun (WGS) entry which is preliminary data.</text>
</comment>
<dbReference type="Proteomes" id="UP000587760">
    <property type="component" value="Unassembled WGS sequence"/>
</dbReference>
<sequence>MANCYFCGTEIVPPVYRSSECPECGKDLKICYNCEFYSEGSHWDCRESIPDAVRDKDRSNYCDFFRLGRQSKEEKENKTAVDAFNKLFGD</sequence>
<dbReference type="RefSeq" id="WP_184742687.1">
    <property type="nucleotide sequence ID" value="NZ_JACHGJ010000001.1"/>
</dbReference>
<name>A0A841R849_9SPIO</name>
<keyword evidence="2" id="KW-1185">Reference proteome</keyword>